<dbReference type="Pfam" id="PF10592">
    <property type="entry name" value="AIPR"/>
    <property type="match status" value="1"/>
</dbReference>
<evidence type="ECO:0000259" key="1">
    <source>
        <dbReference type="Pfam" id="PF10592"/>
    </source>
</evidence>
<dbReference type="AlphaFoldDB" id="A0A7S9RUC8"/>
<feature type="domain" description="Abortive phage infection protein C-terminal" evidence="1">
    <location>
        <begin position="237"/>
        <end position="494"/>
    </location>
</feature>
<reference evidence="2 3" key="2">
    <citation type="journal article" date="2020" name="Microb. Genom.">
        <title>Analysis of complete Campylobacter concisus genomes identifies genomospecies features, secretion systems and novel plasmids and their association with severe ulcerative colitis.</title>
        <authorList>
            <person name="Liu F."/>
            <person name="Chen S."/>
            <person name="Luu L.D.W."/>
            <person name="Lee S.A."/>
            <person name="Tay A.C.Y."/>
            <person name="Wu R."/>
            <person name="Riordan S.M."/>
            <person name="Lan R."/>
            <person name="Liu L."/>
            <person name="Zhang L."/>
        </authorList>
    </citation>
    <scope>NUCLEOTIDE SEQUENCE [LARGE SCALE GENOMIC DNA]</scope>
    <source>
        <strain evidence="2 3">H16O-S1</strain>
    </source>
</reference>
<evidence type="ECO:0000313" key="2">
    <source>
        <dbReference type="EMBL" id="QPH98058.1"/>
    </source>
</evidence>
<evidence type="ECO:0000313" key="3">
    <source>
        <dbReference type="Proteomes" id="UP000594571"/>
    </source>
</evidence>
<sequence length="568" mass="66091">MAVTKYESYYKQIKESVDEIKENYDYKNSSNAFIHWYLKNHLFLEEQEIGEAIIDGFGDNGIDAILLNEEEKELIVMQFKFPKDINGINYEISQGDILKTFNGFNLLIDKTTNQESNIQFNQFKERINDMDIFSFKIFFVSFNKGIDAIANKELVENFARNFKKDYGSELQIKIHDKSIISNIYEKMNRKNDLEITLSYKQLASAYDIDSMNIKSYVGLVNGRSLISSIENSIETIFDENIRLYEGKTSVNNSIKATASNPKESEMFYFYNNGVTVICDKVNNSPNKLSVSLKGVSIVNGCQTVTSLYDLYTQNKLENGVDILTRIIEISDYNERMKITEYLNSQNPIKDSYFIANHTIIRDLQKSLENKGYYLERQINEFEYKKHYGGKGLNNLVPIKLESVIQHYVGYWLDEYASTAKRGKGLLFDKNKIDEILMDINADRVIEANNMYREISKIITSYRRTRRNENKTEISDFLGIPHSDFLNKIDEYLFMNTGDIVILNTAKLLKDKYKNQKIEFNDKKLIKDAILLIHKNIIETYPDGVRNISALTKNTKLFKEIKQYIDNLQ</sequence>
<proteinExistence type="predicted"/>
<reference evidence="2 3" key="1">
    <citation type="journal article" date="2018" name="Emerg. Microbes Infect.">
        <title>Genomic analysis of oral Campylobacter concisus strains identified a potential bacterial molecular marker associated with active Crohn's disease.</title>
        <authorList>
            <person name="Liu F."/>
            <person name="Ma R."/>
            <person name="Tay C.Y.A."/>
            <person name="Octavia S."/>
            <person name="Lan R."/>
            <person name="Chung H.K.L."/>
            <person name="Riordan S.M."/>
            <person name="Grimm M.C."/>
            <person name="Leong R.W."/>
            <person name="Tanaka M.M."/>
            <person name="Connor S."/>
            <person name="Zhang L."/>
        </authorList>
    </citation>
    <scope>NUCLEOTIDE SEQUENCE [LARGE SCALE GENOMIC DNA]</scope>
    <source>
        <strain evidence="2 3">H16O-S1</strain>
    </source>
</reference>
<dbReference type="RefSeq" id="WP_107847612.1">
    <property type="nucleotide sequence ID" value="NZ_CP049263.1"/>
</dbReference>
<dbReference type="InterPro" id="IPR018891">
    <property type="entry name" value="AIPR_C"/>
</dbReference>
<organism evidence="2 3">
    <name type="scientific">Campylobacter concisus</name>
    <dbReference type="NCBI Taxonomy" id="199"/>
    <lineage>
        <taxon>Bacteria</taxon>
        <taxon>Pseudomonadati</taxon>
        <taxon>Campylobacterota</taxon>
        <taxon>Epsilonproteobacteria</taxon>
        <taxon>Campylobacterales</taxon>
        <taxon>Campylobacteraceae</taxon>
        <taxon>Campylobacter</taxon>
    </lineage>
</organism>
<accession>A0A7S9RUC8</accession>
<protein>
    <recommendedName>
        <fullName evidence="1">Abortive phage infection protein C-terminal domain-containing protein</fullName>
    </recommendedName>
</protein>
<name>A0A7S9RUC8_9BACT</name>
<dbReference type="Proteomes" id="UP000594571">
    <property type="component" value="Chromosome"/>
</dbReference>
<dbReference type="EMBL" id="CP049263">
    <property type="protein sequence ID" value="QPH98058.1"/>
    <property type="molecule type" value="Genomic_DNA"/>
</dbReference>
<gene>
    <name evidence="2" type="ORF">CVS89_07345</name>
</gene>